<protein>
    <recommendedName>
        <fullName evidence="3">SCP2 domain-containing protein</fullName>
    </recommendedName>
</protein>
<comment type="caution">
    <text evidence="1">The sequence shown here is derived from an EMBL/GenBank/DDBJ whole genome shotgun (WGS) entry which is preliminary data.</text>
</comment>
<keyword evidence="2" id="KW-1185">Reference proteome</keyword>
<dbReference type="EMBL" id="JAUIYO010000011">
    <property type="protein sequence ID" value="MFK2826479.1"/>
    <property type="molecule type" value="Genomic_DNA"/>
</dbReference>
<evidence type="ECO:0000313" key="2">
    <source>
        <dbReference type="Proteomes" id="UP001619911"/>
    </source>
</evidence>
<dbReference type="Proteomes" id="UP001619911">
    <property type="component" value="Unassembled WGS sequence"/>
</dbReference>
<accession>A0ABW8IBH1</accession>
<evidence type="ECO:0008006" key="3">
    <source>
        <dbReference type="Google" id="ProtNLM"/>
    </source>
</evidence>
<sequence length="113" mass="12878">MEEKLLAMQAACQSKTHIWPLLPLRPIYVLLESGGSSWVLTINDQGVQISNGSTDHWHLKISGEVEPLLTGQGQLRLYERMGTVEVLGFYRVKLWFESLLWLCRPYSETFGIA</sequence>
<gene>
    <name evidence="1" type="ORF">QYG89_12525</name>
</gene>
<organism evidence="1 2">
    <name type="scientific">Bacillus lumedeiriae</name>
    <dbReference type="NCBI Taxonomy" id="3058829"/>
    <lineage>
        <taxon>Bacteria</taxon>
        <taxon>Bacillati</taxon>
        <taxon>Bacillota</taxon>
        <taxon>Bacilli</taxon>
        <taxon>Bacillales</taxon>
        <taxon>Bacillaceae</taxon>
        <taxon>Bacillus</taxon>
    </lineage>
</organism>
<evidence type="ECO:0000313" key="1">
    <source>
        <dbReference type="EMBL" id="MFK2826479.1"/>
    </source>
</evidence>
<dbReference type="RefSeq" id="WP_404317845.1">
    <property type="nucleotide sequence ID" value="NZ_JAUIYO010000011.1"/>
</dbReference>
<proteinExistence type="predicted"/>
<name>A0ABW8IBH1_9BACI</name>
<reference evidence="1 2" key="1">
    <citation type="submission" date="2023-07" db="EMBL/GenBank/DDBJ databases">
        <title>Bacillus lucianemedeirus sp. nov, a new species isolated from an immunobiological production facility.</title>
        <authorList>
            <person name="Costa L.V."/>
            <person name="Miranda R.V.S.L."/>
            <person name="Brandao M.L.L."/>
            <person name="Reis C.M.F."/>
            <person name="Frazao A.M."/>
            <person name="Cruz F.V."/>
            <person name="Baio P.V.P."/>
            <person name="Veras J.F.C."/>
            <person name="Ramos J.N."/>
            <person name="Vieira V."/>
        </authorList>
    </citation>
    <scope>NUCLEOTIDE SEQUENCE [LARGE SCALE GENOMIC DNA]</scope>
    <source>
        <strain evidence="1 2">B190/17</strain>
    </source>
</reference>